<dbReference type="Pfam" id="PF00148">
    <property type="entry name" value="Oxidored_nitro"/>
    <property type="match status" value="1"/>
</dbReference>
<evidence type="ECO:0000259" key="3">
    <source>
        <dbReference type="Pfam" id="PF00148"/>
    </source>
</evidence>
<dbReference type="InterPro" id="IPR000510">
    <property type="entry name" value="Nase/OxRdtase_comp1"/>
</dbReference>
<organism evidence="4 5">
    <name type="scientific">Sporomusa termitida</name>
    <dbReference type="NCBI Taxonomy" id="2377"/>
    <lineage>
        <taxon>Bacteria</taxon>
        <taxon>Bacillati</taxon>
        <taxon>Bacillota</taxon>
        <taxon>Negativicutes</taxon>
        <taxon>Selenomonadales</taxon>
        <taxon>Sporomusaceae</taxon>
        <taxon>Sporomusa</taxon>
    </lineage>
</organism>
<name>A0A517DZP4_9FIRM</name>
<sequence>MENPCHMCMPMGGILALKGIEKSMVIVHGSQGCSTYMRRHIAEHFNEPVDVGSSSLNEKGTVYGGAANLRTALDNIRRVYQPKLVGVVTTCLAETIGEDVARIVKEYRQDNGIDMPIVAASTPGYGGSHNEGYWLTVRRIVETLATTTERHNKVNVIIPSMSPADIRELKRFLAAMGLDYTLCPDISDTMDQPYLPVYSKVPAGGTPVADLCRMSGAPATIELGVTIDGGVSPGKYLEDTFGVPLYRVPIPIGIENTDAFMAALESISGKKRPAAIELERGRLLDAMIDSHKYNFAGRAAIFGDPELVYAVTQACLENGIRPIVVTGDKNGNLSRLLPDNEMTSETIVLSDPDFNLVQERAGTGAANIAIGHSDGRFLTERDGIPLVRLGFPIHDRVGGQRLLSVGYTGTALFLDRITNTLLEDKYRDYRKNMFNKYFQQPKNERQRKGVAAL</sequence>
<dbReference type="Proteomes" id="UP000320776">
    <property type="component" value="Chromosome"/>
</dbReference>
<feature type="domain" description="Nitrogenase/oxidoreductase component 1" evidence="3">
    <location>
        <begin position="8"/>
        <end position="421"/>
    </location>
</feature>
<reference evidence="4 5" key="1">
    <citation type="submission" date="2019-02" db="EMBL/GenBank/DDBJ databases">
        <title>Closed genome of Sporomusa termitida DSM 4440.</title>
        <authorList>
            <person name="Poehlein A."/>
            <person name="Daniel R."/>
        </authorList>
    </citation>
    <scope>NUCLEOTIDE SEQUENCE [LARGE SCALE GENOMIC DNA]</scope>
    <source>
        <strain evidence="4 5">DSM 4440</strain>
    </source>
</reference>
<dbReference type="AlphaFoldDB" id="A0A517DZP4"/>
<dbReference type="GO" id="GO:0016163">
    <property type="term" value="F:nitrogenase activity"/>
    <property type="evidence" value="ECO:0007669"/>
    <property type="project" value="UniProtKB-EC"/>
</dbReference>
<keyword evidence="1 2" id="KW-0535">Nitrogen fixation</keyword>
<dbReference type="OrthoDB" id="9800746at2"/>
<accession>A0A517DZP4</accession>
<dbReference type="SUPFAM" id="SSF53807">
    <property type="entry name" value="Helical backbone' metal receptor"/>
    <property type="match status" value="1"/>
</dbReference>
<dbReference type="InterPro" id="IPR050152">
    <property type="entry name" value="ChlB/BchB/BchZ"/>
</dbReference>
<dbReference type="Gene3D" id="3.40.50.1980">
    <property type="entry name" value="Nitrogenase molybdenum iron protein domain"/>
    <property type="match status" value="3"/>
</dbReference>
<evidence type="ECO:0000256" key="2">
    <source>
        <dbReference type="RuleBase" id="RU004021"/>
    </source>
</evidence>
<dbReference type="Gene3D" id="1.20.89.10">
    <property type="entry name" value="Nitrogenase Molybdenum-iron Protein, subunit B, domain 4"/>
    <property type="match status" value="1"/>
</dbReference>
<dbReference type="PANTHER" id="PTHR33712">
    <property type="entry name" value="LIGHT-INDEPENDENT PROTOCHLOROPHYLLIDE REDUCTASE SUBUNIT B"/>
    <property type="match status" value="1"/>
</dbReference>
<evidence type="ECO:0000313" key="5">
    <source>
        <dbReference type="Proteomes" id="UP000320776"/>
    </source>
</evidence>
<protein>
    <submittedName>
        <fullName evidence="4">Nitrogenase molybdenum-iron protein beta chain</fullName>
        <ecNumber evidence="4">1.18.6.1</ecNumber>
    </submittedName>
</protein>
<dbReference type="EMBL" id="CP036259">
    <property type="protein sequence ID" value="QDR82822.1"/>
    <property type="molecule type" value="Genomic_DNA"/>
</dbReference>
<comment type="similarity">
    <text evidence="2">Belongs to the NifD/NifK/NifE/NifN family.</text>
</comment>
<dbReference type="EC" id="1.18.6.1" evidence="4"/>
<evidence type="ECO:0000256" key="1">
    <source>
        <dbReference type="ARBA" id="ARBA00023231"/>
    </source>
</evidence>
<proteinExistence type="inferred from homology"/>
<dbReference type="PROSITE" id="PS00699">
    <property type="entry name" value="NITROGENASE_1_1"/>
    <property type="match status" value="1"/>
</dbReference>
<dbReference type="PANTHER" id="PTHR33712:SF7">
    <property type="entry name" value="LIGHT-INDEPENDENT PROTOCHLOROPHYLLIDE REDUCTASE SUBUNIT B"/>
    <property type="match status" value="1"/>
</dbReference>
<keyword evidence="4" id="KW-0560">Oxidoreductase</keyword>
<gene>
    <name evidence="4" type="primary">nifK_4</name>
    <name evidence="4" type="ORF">SPTER_42600</name>
</gene>
<dbReference type="KEGG" id="sted:SPTER_42600"/>
<dbReference type="RefSeq" id="WP_144352168.1">
    <property type="nucleotide sequence ID" value="NZ_CP036259.1"/>
</dbReference>
<evidence type="ECO:0000313" key="4">
    <source>
        <dbReference type="EMBL" id="QDR82822.1"/>
    </source>
</evidence>
<keyword evidence="5" id="KW-1185">Reference proteome</keyword>
<dbReference type="InterPro" id="IPR000318">
    <property type="entry name" value="Nase_comp1_CS"/>
</dbReference>